<comment type="caution">
    <text evidence="2">The sequence shown here is derived from an EMBL/GenBank/DDBJ whole genome shotgun (WGS) entry which is preliminary data.</text>
</comment>
<evidence type="ECO:0000313" key="2">
    <source>
        <dbReference type="EMBL" id="CAF3774727.1"/>
    </source>
</evidence>
<dbReference type="Proteomes" id="UP000663862">
    <property type="component" value="Unassembled WGS sequence"/>
</dbReference>
<accession>A0A818ZWD3</accession>
<dbReference type="AlphaFoldDB" id="A0A818ZWD3"/>
<proteinExistence type="predicted"/>
<dbReference type="Proteomes" id="UP000663869">
    <property type="component" value="Unassembled WGS sequence"/>
</dbReference>
<protein>
    <submittedName>
        <fullName evidence="2">Uncharacterized protein</fullName>
    </submittedName>
</protein>
<dbReference type="EMBL" id="CAJOBQ010001800">
    <property type="protein sequence ID" value="CAF4516921.1"/>
    <property type="molecule type" value="Genomic_DNA"/>
</dbReference>
<feature type="chain" id="PRO_5036234658" evidence="1">
    <location>
        <begin position="18"/>
        <end position="279"/>
    </location>
</feature>
<organism evidence="2 4">
    <name type="scientific">Rotaria socialis</name>
    <dbReference type="NCBI Taxonomy" id="392032"/>
    <lineage>
        <taxon>Eukaryota</taxon>
        <taxon>Metazoa</taxon>
        <taxon>Spiralia</taxon>
        <taxon>Gnathifera</taxon>
        <taxon>Rotifera</taxon>
        <taxon>Eurotatoria</taxon>
        <taxon>Bdelloidea</taxon>
        <taxon>Philodinida</taxon>
        <taxon>Philodinidae</taxon>
        <taxon>Rotaria</taxon>
    </lineage>
</organism>
<reference evidence="2" key="1">
    <citation type="submission" date="2021-02" db="EMBL/GenBank/DDBJ databases">
        <authorList>
            <person name="Nowell W R."/>
        </authorList>
    </citation>
    <scope>NUCLEOTIDE SEQUENCE</scope>
</reference>
<sequence>MLIKTLILVSLVSEVFLIEIPTPPNPKQFTITAGKPTGAPQIEVTTNYVDRFADLFRIDVNNDGRLTEQAFYDGGKKTGYLIYYDENPPRCTKSNENDADMLEEWQTLSYAGKTKSISKPHIECNMWNKTVQSWTWSYLASVKDNTPIEILDNSILISVFTNYTVGPSVVPKSVFDLPVPERHVYTTGARFLSTTFHTPVAITKTRIPPMFNSETEIVVLVPMRALTLSVEKPSEVSSTNDVASIHLLIDGDLMYMSMFSGAHTHFSSFDLVRMDAPEQ</sequence>
<gene>
    <name evidence="2" type="ORF">FME351_LOCUS32158</name>
    <name evidence="3" type="ORF">TSG867_LOCUS22287</name>
</gene>
<evidence type="ECO:0000256" key="1">
    <source>
        <dbReference type="SAM" id="SignalP"/>
    </source>
</evidence>
<evidence type="ECO:0000313" key="4">
    <source>
        <dbReference type="Proteomes" id="UP000663869"/>
    </source>
</evidence>
<feature type="signal peptide" evidence="1">
    <location>
        <begin position="1"/>
        <end position="17"/>
    </location>
</feature>
<name>A0A818ZWD3_9BILA</name>
<evidence type="ECO:0000313" key="3">
    <source>
        <dbReference type="EMBL" id="CAF4516921.1"/>
    </source>
</evidence>
<keyword evidence="1" id="KW-0732">Signal</keyword>
<dbReference type="EMBL" id="CAJNYU010004591">
    <property type="protein sequence ID" value="CAF3774727.1"/>
    <property type="molecule type" value="Genomic_DNA"/>
</dbReference>